<dbReference type="InterPro" id="IPR036388">
    <property type="entry name" value="WH-like_DNA-bd_sf"/>
</dbReference>
<dbReference type="GO" id="GO:0051775">
    <property type="term" value="P:response to redox state"/>
    <property type="evidence" value="ECO:0007669"/>
    <property type="project" value="InterPro"/>
</dbReference>
<evidence type="ECO:0000259" key="8">
    <source>
        <dbReference type="SMART" id="SM00881"/>
    </source>
</evidence>
<dbReference type="SUPFAM" id="SSF46785">
    <property type="entry name" value="Winged helix' DNA-binding domain"/>
    <property type="match status" value="1"/>
</dbReference>
<feature type="binding site" evidence="7">
    <location>
        <begin position="90"/>
        <end position="95"/>
    </location>
    <ligand>
        <name>NAD(+)</name>
        <dbReference type="ChEBI" id="CHEBI:57540"/>
    </ligand>
</feature>
<dbReference type="GO" id="GO:0003677">
    <property type="term" value="F:DNA binding"/>
    <property type="evidence" value="ECO:0007669"/>
    <property type="project" value="UniProtKB-UniRule"/>
</dbReference>
<dbReference type="SMART" id="SM00881">
    <property type="entry name" value="CoA_binding"/>
    <property type="match status" value="1"/>
</dbReference>
<reference evidence="9" key="2">
    <citation type="journal article" date="2021" name="PeerJ">
        <title>Extensive microbial diversity within the chicken gut microbiome revealed by metagenomics and culture.</title>
        <authorList>
            <person name="Gilroy R."/>
            <person name="Ravi A."/>
            <person name="Getino M."/>
            <person name="Pursley I."/>
            <person name="Horton D.L."/>
            <person name="Alikhan N.F."/>
            <person name="Baker D."/>
            <person name="Gharbi K."/>
            <person name="Hall N."/>
            <person name="Watson M."/>
            <person name="Adriaenssens E.M."/>
            <person name="Foster-Nyarko E."/>
            <person name="Jarju S."/>
            <person name="Secka A."/>
            <person name="Antonio M."/>
            <person name="Oren A."/>
            <person name="Chaudhuri R.R."/>
            <person name="La Ragione R."/>
            <person name="Hildebrand F."/>
            <person name="Pallen M.J."/>
        </authorList>
    </citation>
    <scope>NUCLEOTIDE SEQUENCE</scope>
    <source>
        <strain evidence="9">USAMLcec3-3695</strain>
    </source>
</reference>
<dbReference type="Pfam" id="PF06971">
    <property type="entry name" value="Put_DNA-bind_N"/>
    <property type="match status" value="1"/>
</dbReference>
<evidence type="ECO:0000313" key="10">
    <source>
        <dbReference type="Proteomes" id="UP000824109"/>
    </source>
</evidence>
<dbReference type="SUPFAM" id="SSF51735">
    <property type="entry name" value="NAD(P)-binding Rossmann-fold domains"/>
    <property type="match status" value="1"/>
</dbReference>
<organism evidence="9 10">
    <name type="scientific">Candidatus Ornithomonoglobus merdipullorum</name>
    <dbReference type="NCBI Taxonomy" id="2840895"/>
    <lineage>
        <taxon>Bacteria</taxon>
        <taxon>Bacillati</taxon>
        <taxon>Bacillota</taxon>
        <taxon>Clostridia</taxon>
        <taxon>Candidatus Ornithomonoglobus</taxon>
    </lineage>
</organism>
<dbReference type="GO" id="GO:0003700">
    <property type="term" value="F:DNA-binding transcription factor activity"/>
    <property type="evidence" value="ECO:0007669"/>
    <property type="project" value="UniProtKB-UniRule"/>
</dbReference>
<dbReference type="InterPro" id="IPR009718">
    <property type="entry name" value="Rex_DNA-bd_C_dom"/>
</dbReference>
<dbReference type="PANTHER" id="PTHR35786:SF1">
    <property type="entry name" value="REDOX-SENSING TRANSCRIPTIONAL REPRESSOR REX 1"/>
    <property type="match status" value="1"/>
</dbReference>
<keyword evidence="2 7" id="KW-0678">Repressor</keyword>
<dbReference type="HAMAP" id="MF_01131">
    <property type="entry name" value="Rex"/>
    <property type="match status" value="1"/>
</dbReference>
<dbReference type="NCBIfam" id="NF003990">
    <property type="entry name" value="PRK05472.1-4"/>
    <property type="match status" value="1"/>
</dbReference>
<dbReference type="GO" id="GO:0045892">
    <property type="term" value="P:negative regulation of DNA-templated transcription"/>
    <property type="evidence" value="ECO:0007669"/>
    <property type="project" value="InterPro"/>
</dbReference>
<dbReference type="Proteomes" id="UP000824109">
    <property type="component" value="Unassembled WGS sequence"/>
</dbReference>
<evidence type="ECO:0000256" key="6">
    <source>
        <dbReference type="ARBA" id="ARBA00023163"/>
    </source>
</evidence>
<dbReference type="Gene3D" id="3.40.50.720">
    <property type="entry name" value="NAD(P)-binding Rossmann-like Domain"/>
    <property type="match status" value="1"/>
</dbReference>
<keyword evidence="1 7" id="KW-0963">Cytoplasm</keyword>
<proteinExistence type="inferred from homology"/>
<dbReference type="InterPro" id="IPR022876">
    <property type="entry name" value="Tscrpt_rep_Rex"/>
</dbReference>
<evidence type="ECO:0000256" key="5">
    <source>
        <dbReference type="ARBA" id="ARBA00023125"/>
    </source>
</evidence>
<dbReference type="InterPro" id="IPR036291">
    <property type="entry name" value="NAD(P)-bd_dom_sf"/>
</dbReference>
<evidence type="ECO:0000313" key="9">
    <source>
        <dbReference type="EMBL" id="HIU58024.1"/>
    </source>
</evidence>
<dbReference type="NCBIfam" id="NF003996">
    <property type="entry name" value="PRK05472.2-5"/>
    <property type="match status" value="1"/>
</dbReference>
<dbReference type="GO" id="GO:0005737">
    <property type="term" value="C:cytoplasm"/>
    <property type="evidence" value="ECO:0007669"/>
    <property type="project" value="UniProtKB-SubCell"/>
</dbReference>
<dbReference type="AlphaFoldDB" id="A0A9D1SF12"/>
<accession>A0A9D1SF12</accession>
<keyword evidence="3 7" id="KW-0805">Transcription regulation</keyword>
<dbReference type="InterPro" id="IPR058236">
    <property type="entry name" value="Rex_actinobacterial-type"/>
</dbReference>
<evidence type="ECO:0000256" key="1">
    <source>
        <dbReference type="ARBA" id="ARBA00022490"/>
    </source>
</evidence>
<reference evidence="9" key="1">
    <citation type="submission" date="2020-10" db="EMBL/GenBank/DDBJ databases">
        <authorList>
            <person name="Gilroy R."/>
        </authorList>
    </citation>
    <scope>NUCLEOTIDE SEQUENCE</scope>
    <source>
        <strain evidence="9">USAMLcec3-3695</strain>
    </source>
</reference>
<dbReference type="PANTHER" id="PTHR35786">
    <property type="entry name" value="REDOX-SENSING TRANSCRIPTIONAL REPRESSOR REX"/>
    <property type="match status" value="1"/>
</dbReference>
<name>A0A9D1SF12_9FIRM</name>
<dbReference type="NCBIfam" id="NF003995">
    <property type="entry name" value="PRK05472.2-4"/>
    <property type="match status" value="1"/>
</dbReference>
<comment type="subunit">
    <text evidence="7">Homodimer.</text>
</comment>
<gene>
    <name evidence="7" type="primary">rex</name>
    <name evidence="9" type="ORF">IAA61_09495</name>
</gene>
<evidence type="ECO:0000256" key="3">
    <source>
        <dbReference type="ARBA" id="ARBA00023015"/>
    </source>
</evidence>
<comment type="subcellular location">
    <subcellularLocation>
        <location evidence="7">Cytoplasm</location>
    </subcellularLocation>
</comment>
<evidence type="ECO:0000256" key="4">
    <source>
        <dbReference type="ARBA" id="ARBA00023027"/>
    </source>
</evidence>
<dbReference type="InterPro" id="IPR036390">
    <property type="entry name" value="WH_DNA-bd_sf"/>
</dbReference>
<dbReference type="Pfam" id="PF02629">
    <property type="entry name" value="CoA_binding"/>
    <property type="match status" value="1"/>
</dbReference>
<sequence>MNEKKVPEVVIKRLPRYYRYLRELLNQDIRRISSNALSEMMGVTASQIRQDFNYFGGFGQQGYGYNVEYLIEEIGNILGLNDGDTMIIIGAGNLGRALANHNSFIKRGFSLVGIFDNDNRIVGSSINGIRVRSDSEIESFVRENGVDIAILTLPRAAVHDMAKRLTSCGIKGILNFSYSELDLPESIPVENVHLSDTLMTLSYRIKEQKERTAAGGGQQDDPNE</sequence>
<comment type="caution">
    <text evidence="9">The sequence shown here is derived from an EMBL/GenBank/DDBJ whole genome shotgun (WGS) entry which is preliminary data.</text>
</comment>
<feature type="DNA-binding region" description="H-T-H motif" evidence="7">
    <location>
        <begin position="16"/>
        <end position="55"/>
    </location>
</feature>
<comment type="function">
    <text evidence="7">Modulates transcription in response to changes in cellular NADH/NAD(+) redox state.</text>
</comment>
<protein>
    <recommendedName>
        <fullName evidence="7">Redox-sensing transcriptional repressor Rex</fullName>
    </recommendedName>
</protein>
<dbReference type="InterPro" id="IPR003781">
    <property type="entry name" value="CoA-bd"/>
</dbReference>
<keyword evidence="6 7" id="KW-0804">Transcription</keyword>
<dbReference type="Gene3D" id="1.10.10.10">
    <property type="entry name" value="Winged helix-like DNA-binding domain superfamily/Winged helix DNA-binding domain"/>
    <property type="match status" value="1"/>
</dbReference>
<evidence type="ECO:0000256" key="7">
    <source>
        <dbReference type="HAMAP-Rule" id="MF_01131"/>
    </source>
</evidence>
<dbReference type="NCBIfam" id="NF003993">
    <property type="entry name" value="PRK05472.2-2"/>
    <property type="match status" value="1"/>
</dbReference>
<evidence type="ECO:0000256" key="2">
    <source>
        <dbReference type="ARBA" id="ARBA00022491"/>
    </source>
</evidence>
<comment type="similarity">
    <text evidence="7">Belongs to the transcriptional regulatory Rex family.</text>
</comment>
<dbReference type="EMBL" id="DVNB01000097">
    <property type="protein sequence ID" value="HIU58024.1"/>
    <property type="molecule type" value="Genomic_DNA"/>
</dbReference>
<keyword evidence="5 7" id="KW-0238">DNA-binding</keyword>
<dbReference type="NCBIfam" id="NF003989">
    <property type="entry name" value="PRK05472.1-3"/>
    <property type="match status" value="1"/>
</dbReference>
<dbReference type="NCBIfam" id="NF003994">
    <property type="entry name" value="PRK05472.2-3"/>
    <property type="match status" value="1"/>
</dbReference>
<feature type="domain" description="CoA-binding" evidence="8">
    <location>
        <begin position="79"/>
        <end position="180"/>
    </location>
</feature>
<keyword evidence="4 7" id="KW-0520">NAD</keyword>